<accession>A0AAV4Q6X1</accession>
<dbReference type="AlphaFoldDB" id="A0AAV4Q6X1"/>
<proteinExistence type="predicted"/>
<organism evidence="1 2">
    <name type="scientific">Caerostris extrusa</name>
    <name type="common">Bark spider</name>
    <name type="synonym">Caerostris bankana</name>
    <dbReference type="NCBI Taxonomy" id="172846"/>
    <lineage>
        <taxon>Eukaryota</taxon>
        <taxon>Metazoa</taxon>
        <taxon>Ecdysozoa</taxon>
        <taxon>Arthropoda</taxon>
        <taxon>Chelicerata</taxon>
        <taxon>Arachnida</taxon>
        <taxon>Araneae</taxon>
        <taxon>Araneomorphae</taxon>
        <taxon>Entelegynae</taxon>
        <taxon>Araneoidea</taxon>
        <taxon>Araneidae</taxon>
        <taxon>Caerostris</taxon>
    </lineage>
</organism>
<name>A0AAV4Q6X1_CAEEX</name>
<protein>
    <submittedName>
        <fullName evidence="1">Uncharacterized protein</fullName>
    </submittedName>
</protein>
<keyword evidence="2" id="KW-1185">Reference proteome</keyword>
<dbReference type="Proteomes" id="UP001054945">
    <property type="component" value="Unassembled WGS sequence"/>
</dbReference>
<comment type="caution">
    <text evidence="1">The sequence shown here is derived from an EMBL/GenBank/DDBJ whole genome shotgun (WGS) entry which is preliminary data.</text>
</comment>
<reference evidence="1 2" key="1">
    <citation type="submission" date="2021-06" db="EMBL/GenBank/DDBJ databases">
        <title>Caerostris extrusa draft genome.</title>
        <authorList>
            <person name="Kono N."/>
            <person name="Arakawa K."/>
        </authorList>
    </citation>
    <scope>NUCLEOTIDE SEQUENCE [LARGE SCALE GENOMIC DNA]</scope>
</reference>
<sequence>MPLSQGKLPVSFARVDRDKKEPHGISITVKYNTTLGNNNASERYPKSVPGAACVKILQDLCCCTYFPKNIRSYHDKKETKRGGLGMFVEPPFQNTNLTVLQHLCGLTPGGVQDLAGYLFIDIWGFVVIIREGNVCGEIVADQRLEGRMPQLGTTTLERTSKGSSD</sequence>
<gene>
    <name evidence="1" type="ORF">CEXT_356281</name>
</gene>
<evidence type="ECO:0000313" key="1">
    <source>
        <dbReference type="EMBL" id="GIY05220.1"/>
    </source>
</evidence>
<dbReference type="EMBL" id="BPLR01005818">
    <property type="protein sequence ID" value="GIY05220.1"/>
    <property type="molecule type" value="Genomic_DNA"/>
</dbReference>
<evidence type="ECO:0000313" key="2">
    <source>
        <dbReference type="Proteomes" id="UP001054945"/>
    </source>
</evidence>